<evidence type="ECO:0000256" key="1">
    <source>
        <dbReference type="ARBA" id="ARBA00022741"/>
    </source>
</evidence>
<feature type="domain" description="Kinesin motor" evidence="6">
    <location>
        <begin position="1"/>
        <end position="260"/>
    </location>
</feature>
<dbReference type="SMART" id="SM00129">
    <property type="entry name" value="KISc"/>
    <property type="match status" value="1"/>
</dbReference>
<dbReference type="InterPro" id="IPR036961">
    <property type="entry name" value="Kinesin_motor_dom_sf"/>
</dbReference>
<keyword evidence="3 4" id="KW-0505">Motor protein</keyword>
<keyword evidence="8" id="KW-1185">Reference proteome</keyword>
<protein>
    <recommendedName>
        <fullName evidence="4">Kinesin-like protein</fullName>
    </recommendedName>
</protein>
<dbReference type="GO" id="GO:0005874">
    <property type="term" value="C:microtubule"/>
    <property type="evidence" value="ECO:0007669"/>
    <property type="project" value="UniProtKB-KW"/>
</dbReference>
<feature type="coiled-coil region" evidence="5">
    <location>
        <begin position="276"/>
        <end position="303"/>
    </location>
</feature>
<dbReference type="Pfam" id="PF00225">
    <property type="entry name" value="Kinesin"/>
    <property type="match status" value="1"/>
</dbReference>
<keyword evidence="4" id="KW-0493">Microtubule</keyword>
<dbReference type="PRINTS" id="PR00380">
    <property type="entry name" value="KINESINHEAVY"/>
</dbReference>
<keyword evidence="1 3" id="KW-0547">Nucleotide-binding</keyword>
<sequence>MEGINGTVFAYGQTASGKTYTMMGQEDQPGIIPQAIDDVFAYIREVFDREYLLRVSYLEIYNETIRDLLNPQQQDLRIHEDRKRGVYVSPLREEIVTTPKQVMKVIQRGEQARSYGSTEYNERSSRSHTVFQMIIESRDKNSGVTIPGRVRGSVTLSQLNLIDLAGSEKAASDLDRRKEGAFINKSLLTLGTVISRLTEDTVKPVSAIHIPFRDSKLTRLLQSSLSGNARVSVIATVSPPLPNLEETTNTLKFASRIKKVVLHAKQNQVLSEKALIQKYKLEIAELRHKLMETNDLLEQERALQDIGLERSIRMQYEERLHEGQLVRTALKERIDHLTRLILSSTSVTPKAILDWNAPLLEAAMAGVGVSHNIYTSPYSIMFM</sequence>
<dbReference type="InterPro" id="IPR027417">
    <property type="entry name" value="P-loop_NTPase"/>
</dbReference>
<dbReference type="InterPro" id="IPR027640">
    <property type="entry name" value="Kinesin-like_fam"/>
</dbReference>
<keyword evidence="5" id="KW-0175">Coiled coil</keyword>
<dbReference type="GO" id="GO:0003777">
    <property type="term" value="F:microtubule motor activity"/>
    <property type="evidence" value="ECO:0007669"/>
    <property type="project" value="InterPro"/>
</dbReference>
<dbReference type="SUPFAM" id="SSF52540">
    <property type="entry name" value="P-loop containing nucleoside triphosphate hydrolases"/>
    <property type="match status" value="1"/>
</dbReference>
<comment type="similarity">
    <text evidence="3 4">Belongs to the TRAFAC class myosin-kinesin ATPase superfamily. Kinesin family.</text>
</comment>
<dbReference type="PROSITE" id="PS00411">
    <property type="entry name" value="KINESIN_MOTOR_1"/>
    <property type="match status" value="1"/>
</dbReference>
<name>A0A1Y2B9T7_9FUNG</name>
<keyword evidence="2 3" id="KW-0067">ATP-binding</keyword>
<gene>
    <name evidence="7" type="ORF">BCR33DRAFT_840266</name>
</gene>
<evidence type="ECO:0000256" key="4">
    <source>
        <dbReference type="RuleBase" id="RU000394"/>
    </source>
</evidence>
<dbReference type="InterPro" id="IPR019821">
    <property type="entry name" value="Kinesin_motor_CS"/>
</dbReference>
<dbReference type="InterPro" id="IPR001752">
    <property type="entry name" value="Kinesin_motor_dom"/>
</dbReference>
<evidence type="ECO:0000313" key="8">
    <source>
        <dbReference type="Proteomes" id="UP000193642"/>
    </source>
</evidence>
<evidence type="ECO:0000259" key="6">
    <source>
        <dbReference type="PROSITE" id="PS50067"/>
    </source>
</evidence>
<dbReference type="PANTHER" id="PTHR47968">
    <property type="entry name" value="CENTROMERE PROTEIN E"/>
    <property type="match status" value="1"/>
</dbReference>
<dbReference type="Gene3D" id="3.40.850.10">
    <property type="entry name" value="Kinesin motor domain"/>
    <property type="match status" value="1"/>
</dbReference>
<evidence type="ECO:0000256" key="5">
    <source>
        <dbReference type="SAM" id="Coils"/>
    </source>
</evidence>
<dbReference type="Proteomes" id="UP000193642">
    <property type="component" value="Unassembled WGS sequence"/>
</dbReference>
<accession>A0A1Y2B9T7</accession>
<evidence type="ECO:0000256" key="2">
    <source>
        <dbReference type="ARBA" id="ARBA00022840"/>
    </source>
</evidence>
<dbReference type="AlphaFoldDB" id="A0A1Y2B9T7"/>
<comment type="caution">
    <text evidence="7">The sequence shown here is derived from an EMBL/GenBank/DDBJ whole genome shotgun (WGS) entry which is preliminary data.</text>
</comment>
<evidence type="ECO:0000256" key="3">
    <source>
        <dbReference type="PROSITE-ProRule" id="PRU00283"/>
    </source>
</evidence>
<evidence type="ECO:0000313" key="7">
    <source>
        <dbReference type="EMBL" id="ORY31524.1"/>
    </source>
</evidence>
<dbReference type="PROSITE" id="PS50067">
    <property type="entry name" value="KINESIN_MOTOR_2"/>
    <property type="match status" value="1"/>
</dbReference>
<reference evidence="7 8" key="1">
    <citation type="submission" date="2016-07" db="EMBL/GenBank/DDBJ databases">
        <title>Pervasive Adenine N6-methylation of Active Genes in Fungi.</title>
        <authorList>
            <consortium name="DOE Joint Genome Institute"/>
            <person name="Mondo S.J."/>
            <person name="Dannebaum R.O."/>
            <person name="Kuo R.C."/>
            <person name="Labutti K."/>
            <person name="Haridas S."/>
            <person name="Kuo A."/>
            <person name="Salamov A."/>
            <person name="Ahrendt S.R."/>
            <person name="Lipzen A."/>
            <person name="Sullivan W."/>
            <person name="Andreopoulos W.B."/>
            <person name="Clum A."/>
            <person name="Lindquist E."/>
            <person name="Daum C."/>
            <person name="Ramamoorthy G.K."/>
            <person name="Gryganskyi A."/>
            <person name="Culley D."/>
            <person name="Magnuson J.K."/>
            <person name="James T.Y."/>
            <person name="O'Malley M.A."/>
            <person name="Stajich J.E."/>
            <person name="Spatafora J.W."/>
            <person name="Visel A."/>
            <person name="Grigoriev I.V."/>
        </authorList>
    </citation>
    <scope>NUCLEOTIDE SEQUENCE [LARGE SCALE GENOMIC DNA]</scope>
    <source>
        <strain evidence="7 8">JEL800</strain>
    </source>
</reference>
<dbReference type="STRING" id="329046.A0A1Y2B9T7"/>
<dbReference type="EMBL" id="MCGO01000076">
    <property type="protein sequence ID" value="ORY31524.1"/>
    <property type="molecule type" value="Genomic_DNA"/>
</dbReference>
<dbReference type="GO" id="GO:0007018">
    <property type="term" value="P:microtubule-based movement"/>
    <property type="evidence" value="ECO:0007669"/>
    <property type="project" value="InterPro"/>
</dbReference>
<dbReference type="OrthoDB" id="3176171at2759"/>
<feature type="binding site" evidence="3">
    <location>
        <begin position="12"/>
        <end position="19"/>
    </location>
    <ligand>
        <name>ATP</name>
        <dbReference type="ChEBI" id="CHEBI:30616"/>
    </ligand>
</feature>
<proteinExistence type="inferred from homology"/>
<organism evidence="7 8">
    <name type="scientific">Rhizoclosmatium globosum</name>
    <dbReference type="NCBI Taxonomy" id="329046"/>
    <lineage>
        <taxon>Eukaryota</taxon>
        <taxon>Fungi</taxon>
        <taxon>Fungi incertae sedis</taxon>
        <taxon>Chytridiomycota</taxon>
        <taxon>Chytridiomycota incertae sedis</taxon>
        <taxon>Chytridiomycetes</taxon>
        <taxon>Chytridiales</taxon>
        <taxon>Chytriomycetaceae</taxon>
        <taxon>Rhizoclosmatium</taxon>
    </lineage>
</organism>
<dbReference type="GO" id="GO:0005524">
    <property type="term" value="F:ATP binding"/>
    <property type="evidence" value="ECO:0007669"/>
    <property type="project" value="UniProtKB-UniRule"/>
</dbReference>
<dbReference type="PANTHER" id="PTHR47968:SF33">
    <property type="entry name" value="KINESIN-LIKE PROTEIN KIN-7C, MITOCHONDRIAL ISOFORM X1"/>
    <property type="match status" value="1"/>
</dbReference>
<dbReference type="GO" id="GO:0008017">
    <property type="term" value="F:microtubule binding"/>
    <property type="evidence" value="ECO:0007669"/>
    <property type="project" value="InterPro"/>
</dbReference>